<reference evidence="1" key="1">
    <citation type="submission" date="2019-05" db="EMBL/GenBank/DDBJ databases">
        <title>Metatranscriptomic reconstruction reveals RNA viruses with the potential to shape carbon cycling in soil.</title>
        <authorList>
            <person name="Starr E.P."/>
            <person name="Nuccio E."/>
            <person name="Pett-Ridge J."/>
            <person name="Banfield J.F."/>
            <person name="Firestone M.K."/>
        </authorList>
    </citation>
    <scope>NUCLEOTIDE SEQUENCE</scope>
    <source>
        <strain evidence="1">H3_Bulk_42_scaffold_291</strain>
    </source>
</reference>
<organism evidence="1">
    <name type="scientific">Leviviridae sp</name>
    <dbReference type="NCBI Taxonomy" id="2027243"/>
    <lineage>
        <taxon>Viruses</taxon>
        <taxon>Riboviria</taxon>
        <taxon>Orthornavirae</taxon>
        <taxon>Lenarviricota</taxon>
        <taxon>Leviviricetes</taxon>
        <taxon>Norzivirales</taxon>
        <taxon>Fiersviridae</taxon>
    </lineage>
</organism>
<evidence type="ECO:0000313" key="1">
    <source>
        <dbReference type="EMBL" id="QDH88235.1"/>
    </source>
</evidence>
<sequence length="453" mass="50787">MFEGLETTKRDLNSGIRRALHATASSGGVQERNVLGLISHQSTESFRTHGARALTLADSPGAILALGEQSVRWPHDKGHEFRTVKVSQKDSHPNYTARGASGSFYQGPLYASDPRPFWDGFNGPNAPRVTLPIPSFDLSRGVHAMRQTLPAKSAANLSQLILELLLDLPRIPFDRIDTKLYDRRNLPRNLSDEYLNVVFGWQPFISDLLKVFEAIVKIDDTLTQYVRDAGQVVRRRFDWPEETSEASTLVSANARLGWPNPNDYSFYEQIYQDETGNYPFQSNGFLSTRGTVTMTEKVSYTYTFAGAWTYWLDDDSSLFNSMRRAAFLARKGLGIRADVELLWELAPWSWLIDWFSNVGDLLAVNNAIANDSTVLRYGYLTRKLRASITYTHSGVLFGGRSSTGPISNTYNMQVHERVRATPYGFGIDLSALTPQQVAILIALGFTSKDATKF</sequence>
<gene>
    <name evidence="1" type="ORF">H3Bulk42291_000003</name>
</gene>
<dbReference type="EMBL" id="MN033947">
    <property type="protein sequence ID" value="QDH88235.1"/>
    <property type="molecule type" value="Genomic_RNA"/>
</dbReference>
<name>A0A514D3N4_9VIRU</name>
<protein>
    <submittedName>
        <fullName evidence="1">Uncharacterized protein</fullName>
    </submittedName>
</protein>
<proteinExistence type="predicted"/>
<accession>A0A514D3N4</accession>